<proteinExistence type="inferred from homology"/>
<evidence type="ECO:0000256" key="3">
    <source>
        <dbReference type="ARBA" id="ARBA00022705"/>
    </source>
</evidence>
<dbReference type="PIRSF" id="PIRSF000799">
    <property type="entry name" value="DNA_pol_eps_2"/>
    <property type="match status" value="1"/>
</dbReference>
<dbReference type="AlphaFoldDB" id="A0A383V653"/>
<evidence type="ECO:0000256" key="7">
    <source>
        <dbReference type="SAM" id="MobiDB-lite"/>
    </source>
</evidence>
<dbReference type="GO" id="GO:0006261">
    <property type="term" value="P:DNA-templated DNA replication"/>
    <property type="evidence" value="ECO:0007669"/>
    <property type="project" value="InterPro"/>
</dbReference>
<keyword evidence="10" id="KW-1185">Reference proteome</keyword>
<feature type="region of interest" description="Disordered" evidence="7">
    <location>
        <begin position="522"/>
        <end position="543"/>
    </location>
</feature>
<evidence type="ECO:0000256" key="5">
    <source>
        <dbReference type="ARBA" id="ARBA00023242"/>
    </source>
</evidence>
<keyword evidence="4 6" id="KW-0238">DNA-binding</keyword>
<comment type="subcellular location">
    <subcellularLocation>
        <location evidence="1 6">Nucleus</location>
    </subcellularLocation>
</comment>
<dbReference type="GO" id="GO:0003677">
    <property type="term" value="F:DNA binding"/>
    <property type="evidence" value="ECO:0007669"/>
    <property type="project" value="UniProtKB-UniRule"/>
</dbReference>
<dbReference type="InterPro" id="IPR007185">
    <property type="entry name" value="DNA_pol_a/d/e_bsu"/>
</dbReference>
<evidence type="ECO:0000256" key="1">
    <source>
        <dbReference type="ARBA" id="ARBA00004123"/>
    </source>
</evidence>
<keyword evidence="3 6" id="KW-0235">DNA replication</keyword>
<comment type="similarity">
    <text evidence="2 6">Belongs to the DNA polymerase epsilon subunit B family.</text>
</comment>
<accession>A0A383V653</accession>
<feature type="domain" description="DNA polymerase alpha/delta/epsilon subunit B" evidence="8">
    <location>
        <begin position="282"/>
        <end position="491"/>
    </location>
</feature>
<reference evidence="9 10" key="1">
    <citation type="submission" date="2016-10" db="EMBL/GenBank/DDBJ databases">
        <authorList>
            <person name="Cai Z."/>
        </authorList>
    </citation>
    <scope>NUCLEOTIDE SEQUENCE [LARGE SCALE GENOMIC DNA]</scope>
</reference>
<sequence length="543" mass="58737">MQQSGREYLKGLQSTLAEAGLQGALQAGGFKVLLRYVADVQGDLDVVHAILEQLKTSMDEQGTVSQASVEAAIQQIAGGGSSNMPQHVTVIDAFQVPRVRYDAIHKRLVEDNSRPATLQAPPEEKVRLAQARFNLLYQRLRRNALFAPTNPALPSGQPHAQLTELTGLKGAIGQRCIVMGVISSSEEGATCIEDEGAVVPLDLSNAKTTGGLITENCVVVAQGEMGADGVFVVQELGFPGCERRSELPATAKKLNFFGAPLLSAEQQARMELAELDAQDDRIVFLANVWLDRPDTFEALHTLLSGFQDAGTIPSMLVFMGNFSAAATPGSADADYVGLREGFTRLARLIDTYAAIKEGSRCVFVPGPHDPGLGAILPQPRLPSYFTSELQAVLPNAVFATNPCRIKYFSKEVVVFRYDLMKHMRRRCLLTLPDDIADSPDALFEQLALTVLQQSTLCPLPLAVQPVHWAHDHALQLYPLPHALVLADASPQASLSHEGCTVFNPGCLQERNFAAYMPIQDEVEPSCLPGSGPDGREDTGEEDD</sequence>
<name>A0A383V653_TETOB</name>
<dbReference type="GO" id="GO:0042276">
    <property type="term" value="P:error-prone translesion synthesis"/>
    <property type="evidence" value="ECO:0007669"/>
    <property type="project" value="TreeGrafter"/>
</dbReference>
<dbReference type="STRING" id="3088.A0A383V653"/>
<keyword evidence="5 6" id="KW-0539">Nucleus</keyword>
<dbReference type="PANTHER" id="PTHR12708">
    <property type="entry name" value="DNA POLYMERASE EPSILON SUBUNIT B"/>
    <property type="match status" value="1"/>
</dbReference>
<gene>
    <name evidence="9" type="ORF">BQ4739_LOCUS430</name>
</gene>
<organism evidence="9 10">
    <name type="scientific">Tetradesmus obliquus</name>
    <name type="common">Green alga</name>
    <name type="synonym">Acutodesmus obliquus</name>
    <dbReference type="NCBI Taxonomy" id="3088"/>
    <lineage>
        <taxon>Eukaryota</taxon>
        <taxon>Viridiplantae</taxon>
        <taxon>Chlorophyta</taxon>
        <taxon>core chlorophytes</taxon>
        <taxon>Chlorophyceae</taxon>
        <taxon>CS clade</taxon>
        <taxon>Sphaeropleales</taxon>
        <taxon>Scenedesmaceae</taxon>
        <taxon>Tetradesmus</taxon>
    </lineage>
</organism>
<dbReference type="Proteomes" id="UP000256970">
    <property type="component" value="Unassembled WGS sequence"/>
</dbReference>
<dbReference type="InterPro" id="IPR016266">
    <property type="entry name" value="POLE2"/>
</dbReference>
<evidence type="ECO:0000313" key="9">
    <source>
        <dbReference type="EMBL" id="SZX59826.1"/>
    </source>
</evidence>
<dbReference type="PANTHER" id="PTHR12708:SF0">
    <property type="entry name" value="DNA POLYMERASE EPSILON SUBUNIT 2"/>
    <property type="match status" value="1"/>
</dbReference>
<evidence type="ECO:0000256" key="6">
    <source>
        <dbReference type="PIRNR" id="PIRNR000799"/>
    </source>
</evidence>
<evidence type="ECO:0000256" key="4">
    <source>
        <dbReference type="ARBA" id="ARBA00023125"/>
    </source>
</evidence>
<evidence type="ECO:0000313" key="10">
    <source>
        <dbReference type="Proteomes" id="UP000256970"/>
    </source>
</evidence>
<dbReference type="EMBL" id="FNXT01000027">
    <property type="protein sequence ID" value="SZX59826.1"/>
    <property type="molecule type" value="Genomic_DNA"/>
</dbReference>
<comment type="function">
    <text evidence="6">Participates in DNA repair and in chromosomal DNA replication.</text>
</comment>
<evidence type="ECO:0000259" key="8">
    <source>
        <dbReference type="Pfam" id="PF04042"/>
    </source>
</evidence>
<dbReference type="GO" id="GO:0008622">
    <property type="term" value="C:epsilon DNA polymerase complex"/>
    <property type="evidence" value="ECO:0007669"/>
    <property type="project" value="UniProtKB-UniRule"/>
</dbReference>
<protein>
    <recommendedName>
        <fullName evidence="6">DNA polymerase epsilon subunit</fullName>
    </recommendedName>
    <alternativeName>
        <fullName evidence="6">DNA polymerase II subunit 2</fullName>
    </alternativeName>
</protein>
<dbReference type="Pfam" id="PF04042">
    <property type="entry name" value="DNA_pol_E_B"/>
    <property type="match status" value="1"/>
</dbReference>
<evidence type="ECO:0000256" key="2">
    <source>
        <dbReference type="ARBA" id="ARBA00009560"/>
    </source>
</evidence>